<proteinExistence type="predicted"/>
<dbReference type="InterPro" id="IPR007211">
    <property type="entry name" value="DUF378"/>
</dbReference>
<gene>
    <name evidence="2" type="ordered locus">Desaci_1417</name>
</gene>
<evidence type="ECO:0000256" key="1">
    <source>
        <dbReference type="SAM" id="Phobius"/>
    </source>
</evidence>
<dbReference type="HOGENOM" id="CLU_179993_2_0_9"/>
<dbReference type="Proteomes" id="UP000002892">
    <property type="component" value="Chromosome"/>
</dbReference>
<dbReference type="STRING" id="646529.Desaci_1417"/>
<feature type="transmembrane region" description="Helical" evidence="1">
    <location>
        <begin position="7"/>
        <end position="27"/>
    </location>
</feature>
<evidence type="ECO:0000313" key="3">
    <source>
        <dbReference type="Proteomes" id="UP000002892"/>
    </source>
</evidence>
<evidence type="ECO:0000313" key="2">
    <source>
        <dbReference type="EMBL" id="AFM40436.1"/>
    </source>
</evidence>
<keyword evidence="1" id="KW-1133">Transmembrane helix</keyword>
<reference evidence="2 3" key="1">
    <citation type="journal article" date="2012" name="J. Bacteriol.">
        <title>Complete genome sequences of Desulfosporosinus orientis DSM765T, Desulfosporosinus youngiae DSM17734T, Desulfosporosinus meridiei DSM13257T, and Desulfosporosinus acidiphilus DSM22704T.</title>
        <authorList>
            <person name="Pester M."/>
            <person name="Brambilla E."/>
            <person name="Alazard D."/>
            <person name="Rattei T."/>
            <person name="Weinmaier T."/>
            <person name="Han J."/>
            <person name="Lucas S."/>
            <person name="Lapidus A."/>
            <person name="Cheng J.F."/>
            <person name="Goodwin L."/>
            <person name="Pitluck S."/>
            <person name="Peters L."/>
            <person name="Ovchinnikova G."/>
            <person name="Teshima H."/>
            <person name="Detter J.C."/>
            <person name="Han C.S."/>
            <person name="Tapia R."/>
            <person name="Land M.L."/>
            <person name="Hauser L."/>
            <person name="Kyrpides N.C."/>
            <person name="Ivanova N.N."/>
            <person name="Pagani I."/>
            <person name="Huntmann M."/>
            <person name="Wei C.L."/>
            <person name="Davenport K.W."/>
            <person name="Daligault H."/>
            <person name="Chain P.S."/>
            <person name="Chen A."/>
            <person name="Mavromatis K."/>
            <person name="Markowitz V."/>
            <person name="Szeto E."/>
            <person name="Mikhailova N."/>
            <person name="Pati A."/>
            <person name="Wagner M."/>
            <person name="Woyke T."/>
            <person name="Ollivier B."/>
            <person name="Klenk H.P."/>
            <person name="Spring S."/>
            <person name="Loy A."/>
        </authorList>
    </citation>
    <scope>NUCLEOTIDE SEQUENCE [LARGE SCALE GENOMIC DNA]</scope>
    <source>
        <strain evidence="3">DSM 22704 / JCM 16185 / SJ4</strain>
    </source>
</reference>
<evidence type="ECO:0008006" key="4">
    <source>
        <dbReference type="Google" id="ProtNLM"/>
    </source>
</evidence>
<keyword evidence="1" id="KW-0472">Membrane</keyword>
<dbReference type="RefSeq" id="WP_014826443.1">
    <property type="nucleotide sequence ID" value="NC_018068.1"/>
</dbReference>
<dbReference type="EMBL" id="CP003639">
    <property type="protein sequence ID" value="AFM40436.1"/>
    <property type="molecule type" value="Genomic_DNA"/>
</dbReference>
<sequence length="72" mass="7905">MNWLSRTALILVIVGALNWLLVGAFQWDLVTAIFGGDTVRTSSILSRLIYVIVGLAGIYSISFLFNDSKVKS</sequence>
<name>I4D3R2_DESAJ</name>
<dbReference type="PANTHER" id="PTHR37304:SF1">
    <property type="entry name" value="MEMBRANE PROTEIN"/>
    <property type="match status" value="1"/>
</dbReference>
<dbReference type="KEGG" id="dai:Desaci_1417"/>
<dbReference type="OrthoDB" id="9812136at2"/>
<dbReference type="AlphaFoldDB" id="I4D3R2"/>
<organism evidence="2 3">
    <name type="scientific">Desulfosporosinus acidiphilus (strain DSM 22704 / JCM 16185 / SJ4)</name>
    <dbReference type="NCBI Taxonomy" id="646529"/>
    <lineage>
        <taxon>Bacteria</taxon>
        <taxon>Bacillati</taxon>
        <taxon>Bacillota</taxon>
        <taxon>Clostridia</taxon>
        <taxon>Eubacteriales</taxon>
        <taxon>Desulfitobacteriaceae</taxon>
        <taxon>Desulfosporosinus</taxon>
    </lineage>
</organism>
<accession>I4D3R2</accession>
<dbReference type="Pfam" id="PF04070">
    <property type="entry name" value="DUF378"/>
    <property type="match status" value="1"/>
</dbReference>
<dbReference type="eggNOG" id="COG2155">
    <property type="taxonomic scope" value="Bacteria"/>
</dbReference>
<keyword evidence="3" id="KW-1185">Reference proteome</keyword>
<keyword evidence="1" id="KW-0812">Transmembrane</keyword>
<dbReference type="PANTHER" id="PTHR37304">
    <property type="entry name" value="MEMBRANE PROTEIN-RELATED"/>
    <property type="match status" value="1"/>
</dbReference>
<feature type="transmembrane region" description="Helical" evidence="1">
    <location>
        <begin position="47"/>
        <end position="65"/>
    </location>
</feature>
<protein>
    <recommendedName>
        <fullName evidence="4">DUF378 domain-containing protein</fullName>
    </recommendedName>
</protein>